<dbReference type="InterPro" id="IPR013830">
    <property type="entry name" value="SGNH_hydro"/>
</dbReference>
<dbReference type="AlphaFoldDB" id="A0A068NT01"/>
<organism evidence="4 5">
    <name type="scientific">Fimbriimonas ginsengisoli Gsoil 348</name>
    <dbReference type="NCBI Taxonomy" id="661478"/>
    <lineage>
        <taxon>Bacteria</taxon>
        <taxon>Bacillati</taxon>
        <taxon>Armatimonadota</taxon>
        <taxon>Fimbriimonadia</taxon>
        <taxon>Fimbriimonadales</taxon>
        <taxon>Fimbriimonadaceae</taxon>
        <taxon>Fimbriimonas</taxon>
    </lineage>
</organism>
<dbReference type="SUPFAM" id="SSF52266">
    <property type="entry name" value="SGNH hydrolase"/>
    <property type="match status" value="1"/>
</dbReference>
<keyword evidence="2" id="KW-0732">Signal</keyword>
<comment type="similarity">
    <text evidence="1">Belongs to the 'GDSL' lipolytic enzyme family. Platelet-activating factor acetylhydrolase IB beta/gamma subunits subfamily.</text>
</comment>
<accession>A0A068NT01</accession>
<evidence type="ECO:0000256" key="2">
    <source>
        <dbReference type="SAM" id="SignalP"/>
    </source>
</evidence>
<dbReference type="PANTHER" id="PTHR11852">
    <property type="entry name" value="PLATELET-ACTIVATING FACTOR ACETYLHYDROLASE"/>
    <property type="match status" value="1"/>
</dbReference>
<dbReference type="Pfam" id="PF13472">
    <property type="entry name" value="Lipase_GDSL_2"/>
    <property type="match status" value="1"/>
</dbReference>
<dbReference type="Gene3D" id="3.40.50.1110">
    <property type="entry name" value="SGNH hydrolase"/>
    <property type="match status" value="1"/>
</dbReference>
<dbReference type="EMBL" id="CP007139">
    <property type="protein sequence ID" value="AIE84754.1"/>
    <property type="molecule type" value="Genomic_DNA"/>
</dbReference>
<evidence type="ECO:0000313" key="5">
    <source>
        <dbReference type="Proteomes" id="UP000027982"/>
    </source>
</evidence>
<dbReference type="PANTHER" id="PTHR11852:SF0">
    <property type="entry name" value="PLATELET-ACTIVATING FACTOR ACETYLHYDROLASE IB SUBUNIT BETA HOMOLOG"/>
    <property type="match status" value="1"/>
</dbReference>
<proteinExistence type="inferred from homology"/>
<feature type="chain" id="PRO_5001651825" evidence="2">
    <location>
        <begin position="19"/>
        <end position="248"/>
    </location>
</feature>
<name>A0A068NT01_FIMGI</name>
<reference evidence="4 5" key="1">
    <citation type="journal article" date="2014" name="PLoS ONE">
        <title>The first complete genome sequence of the class fimbriimonadia in the phylum armatimonadetes.</title>
        <authorList>
            <person name="Hu Z.Y."/>
            <person name="Wang Y.Z."/>
            <person name="Im W.T."/>
            <person name="Wang S.Y."/>
            <person name="Zhao G.P."/>
            <person name="Zheng H.J."/>
            <person name="Quan Z.X."/>
        </authorList>
    </citation>
    <scope>NUCLEOTIDE SEQUENCE [LARGE SCALE GENOMIC DNA]</scope>
    <source>
        <strain evidence="4">Gsoil 348</strain>
    </source>
</reference>
<dbReference type="HOGENOM" id="CLU_051989_2_1_0"/>
<sequence>MRTLPIIFALAVSANALAGSPTRQEPNPAVVPVPQPGMERRHQEKVALISREKFDLLMIGDSITQNFEKPEFQPVWQQFFAPRHAINLGYSGGRTENTLWNLKNGELTGQSPKVVTLMIGTNNADERNYRTHHTAEQIAGGIEAIVALLRKELPDTKILLLACFPYGEQPAGNHRGMELIRTGMLIKPLADNRHVFFCNVNNAFLNPDGSMNKDLVPDYLHPNPAGALLWAKAMETTLSRLMGDKPRG</sequence>
<evidence type="ECO:0000313" key="4">
    <source>
        <dbReference type="EMBL" id="AIE84754.1"/>
    </source>
</evidence>
<evidence type="ECO:0000256" key="1">
    <source>
        <dbReference type="ARBA" id="ARBA00038184"/>
    </source>
</evidence>
<gene>
    <name evidence="4" type="ORF">OP10G_1386</name>
</gene>
<feature type="domain" description="SGNH hydrolase-type esterase" evidence="3">
    <location>
        <begin position="59"/>
        <end position="227"/>
    </location>
</feature>
<dbReference type="Proteomes" id="UP000027982">
    <property type="component" value="Chromosome"/>
</dbReference>
<dbReference type="InterPro" id="IPR036514">
    <property type="entry name" value="SGNH_hydro_sf"/>
</dbReference>
<keyword evidence="5" id="KW-1185">Reference proteome</keyword>
<dbReference type="KEGG" id="fgi:OP10G_1386"/>
<dbReference type="STRING" id="661478.OP10G_1386"/>
<dbReference type="RefSeq" id="WP_025226632.1">
    <property type="nucleotide sequence ID" value="NZ_CP007139.1"/>
</dbReference>
<dbReference type="eggNOG" id="COG2755">
    <property type="taxonomic scope" value="Bacteria"/>
</dbReference>
<protein>
    <submittedName>
        <fullName evidence="4">Lipolytic protein G-D-S-L family</fullName>
    </submittedName>
</protein>
<evidence type="ECO:0000259" key="3">
    <source>
        <dbReference type="Pfam" id="PF13472"/>
    </source>
</evidence>
<feature type="signal peptide" evidence="2">
    <location>
        <begin position="1"/>
        <end position="18"/>
    </location>
</feature>